<evidence type="ECO:0000313" key="3">
    <source>
        <dbReference type="EMBL" id="KAK0137102.1"/>
    </source>
</evidence>
<proteinExistence type="predicted"/>
<dbReference type="Pfam" id="PF15115">
    <property type="entry name" value="HDNR"/>
    <property type="match status" value="1"/>
</dbReference>
<name>A0AA47MBN4_MERPO</name>
<dbReference type="AlphaFoldDB" id="A0AA47MBN4"/>
<comment type="caution">
    <text evidence="3">The sequence shown here is derived from an EMBL/GenBank/DDBJ whole genome shotgun (WGS) entry which is preliminary data.</text>
</comment>
<feature type="domain" description="Domain of unknown function with conserved HDNR motif" evidence="2">
    <location>
        <begin position="18"/>
        <end position="130"/>
    </location>
</feature>
<gene>
    <name evidence="3" type="primary">TEX36_1</name>
    <name evidence="3" type="ORF">N1851_026704</name>
</gene>
<feature type="region of interest" description="Disordered" evidence="1">
    <location>
        <begin position="1"/>
        <end position="26"/>
    </location>
</feature>
<organism evidence="3 4">
    <name type="scientific">Merluccius polli</name>
    <name type="common">Benguela hake</name>
    <name type="synonym">Merluccius cadenati</name>
    <dbReference type="NCBI Taxonomy" id="89951"/>
    <lineage>
        <taxon>Eukaryota</taxon>
        <taxon>Metazoa</taxon>
        <taxon>Chordata</taxon>
        <taxon>Craniata</taxon>
        <taxon>Vertebrata</taxon>
        <taxon>Euteleostomi</taxon>
        <taxon>Actinopterygii</taxon>
        <taxon>Neopterygii</taxon>
        <taxon>Teleostei</taxon>
        <taxon>Neoteleostei</taxon>
        <taxon>Acanthomorphata</taxon>
        <taxon>Zeiogadaria</taxon>
        <taxon>Gadariae</taxon>
        <taxon>Gadiformes</taxon>
        <taxon>Gadoidei</taxon>
        <taxon>Merlucciidae</taxon>
        <taxon>Merluccius</taxon>
    </lineage>
</organism>
<keyword evidence="4" id="KW-1185">Reference proteome</keyword>
<sequence length="203" mass="22602">MGNKDISASVSPQSKASPESPFSTHDNRHALRDSICVFSQGLGRKKCADDLSQHSSHFCLCHDADPARLEVSRRRRRWWCRWGGDQYNQAGEEEVVVVHNNNNNKNRRFPRIPQRRSAEAAAARARERPLMWVRTPRLGGRCVPGGPGRVQLLTVAISELACGARRVCVRGVWGGVEGVEQEVEEDEERVAVHCPGRTTIAAS</sequence>
<evidence type="ECO:0000256" key="1">
    <source>
        <dbReference type="SAM" id="MobiDB-lite"/>
    </source>
</evidence>
<protein>
    <submittedName>
        <fullName evidence="3">Testis-expressed protein 36</fullName>
    </submittedName>
</protein>
<evidence type="ECO:0000313" key="4">
    <source>
        <dbReference type="Proteomes" id="UP001174136"/>
    </source>
</evidence>
<reference evidence="3" key="1">
    <citation type="journal article" date="2023" name="Front. Mar. Sci.">
        <title>A new Merluccius polli reference genome to investigate the effects of global change in West African waters.</title>
        <authorList>
            <person name="Mateo J.L."/>
            <person name="Blanco-Fernandez C."/>
            <person name="Garcia-Vazquez E."/>
            <person name="Machado-Schiaffino G."/>
        </authorList>
    </citation>
    <scope>NUCLEOTIDE SEQUENCE</scope>
    <source>
        <strain evidence="3">C29</strain>
        <tissue evidence="3">Fin</tissue>
    </source>
</reference>
<feature type="compositionally biased region" description="Polar residues" evidence="1">
    <location>
        <begin position="1"/>
        <end position="24"/>
    </location>
</feature>
<dbReference type="InterPro" id="IPR029369">
    <property type="entry name" value="HDNR"/>
</dbReference>
<dbReference type="PANTHER" id="PTHR35440">
    <property type="entry name" value="TESTIS-EXPRESSED PROTEIN 36"/>
    <property type="match status" value="1"/>
</dbReference>
<accession>A0AA47MBN4</accession>
<dbReference type="Proteomes" id="UP001174136">
    <property type="component" value="Unassembled WGS sequence"/>
</dbReference>
<evidence type="ECO:0000259" key="2">
    <source>
        <dbReference type="Pfam" id="PF15115"/>
    </source>
</evidence>
<dbReference type="PANTHER" id="PTHR35440:SF1">
    <property type="entry name" value="TESTIS-EXPRESSED PROTEIN 36"/>
    <property type="match status" value="1"/>
</dbReference>
<dbReference type="EMBL" id="JAOPHQ010004985">
    <property type="protein sequence ID" value="KAK0137102.1"/>
    <property type="molecule type" value="Genomic_DNA"/>
</dbReference>